<evidence type="ECO:0000259" key="4">
    <source>
        <dbReference type="PROSITE" id="PS51762"/>
    </source>
</evidence>
<protein>
    <submittedName>
        <fullName evidence="5">Family 16 glycosylhydrolase</fullName>
    </submittedName>
</protein>
<evidence type="ECO:0000256" key="1">
    <source>
        <dbReference type="ARBA" id="ARBA00006865"/>
    </source>
</evidence>
<keyword evidence="5" id="KW-0378">Hydrolase</keyword>
<dbReference type="RefSeq" id="WP_210759417.1">
    <property type="nucleotide sequence ID" value="NZ_CP060139.1"/>
</dbReference>
<dbReference type="Gene3D" id="2.60.120.200">
    <property type="match status" value="1"/>
</dbReference>
<accession>A0A7H0VGP2</accession>
<evidence type="ECO:0000313" key="6">
    <source>
        <dbReference type="Proteomes" id="UP000516305"/>
    </source>
</evidence>
<dbReference type="AlphaFoldDB" id="A0A7H0VGP2"/>
<dbReference type="InterPro" id="IPR026444">
    <property type="entry name" value="Secre_tail"/>
</dbReference>
<gene>
    <name evidence="5" type="ORF">H4K34_03345</name>
</gene>
<dbReference type="GO" id="GO:0005975">
    <property type="term" value="P:carbohydrate metabolic process"/>
    <property type="evidence" value="ECO:0007669"/>
    <property type="project" value="InterPro"/>
</dbReference>
<dbReference type="InterPro" id="IPR013320">
    <property type="entry name" value="ConA-like_dom_sf"/>
</dbReference>
<dbReference type="SUPFAM" id="SSF49899">
    <property type="entry name" value="Concanavalin A-like lectins/glucanases"/>
    <property type="match status" value="1"/>
</dbReference>
<dbReference type="Proteomes" id="UP000516305">
    <property type="component" value="Chromosome"/>
</dbReference>
<dbReference type="InterPro" id="IPR050546">
    <property type="entry name" value="Glycosyl_Hydrlase_16"/>
</dbReference>
<proteinExistence type="inferred from homology"/>
<dbReference type="GO" id="GO:0004553">
    <property type="term" value="F:hydrolase activity, hydrolyzing O-glycosyl compounds"/>
    <property type="evidence" value="ECO:0007669"/>
    <property type="project" value="InterPro"/>
</dbReference>
<dbReference type="NCBIfam" id="TIGR04183">
    <property type="entry name" value="Por_Secre_tail"/>
    <property type="match status" value="1"/>
</dbReference>
<dbReference type="KEGG" id="chyd:H4K34_03345"/>
<comment type="similarity">
    <text evidence="1">Belongs to the glycosyl hydrolase 16 family.</text>
</comment>
<dbReference type="InterPro" id="IPR000757">
    <property type="entry name" value="Beta-glucanase-like"/>
</dbReference>
<dbReference type="Pfam" id="PF00722">
    <property type="entry name" value="Glyco_hydro_16"/>
    <property type="match status" value="1"/>
</dbReference>
<feature type="signal peptide" evidence="3">
    <location>
        <begin position="1"/>
        <end position="20"/>
    </location>
</feature>
<name>A0A7H0VGP2_9FLAO</name>
<sequence length="538" mass="60131">MILKNTLFSLACLSSLGLSAQSLQDDFEGNGNINSWFGDACVIDNAKANPYAQGANTSATVLEYDDQGGQYANLRFDANQNLNLAQHQVFQIKVYLPSSGISGNQPNQISCKLQDGTQASPWQTQTEIIKPLVLDQWQTITFDFGNDPYINLDPTSLPPIQRTDFNRVLFQLNGENNTDLVLAYFDDFIYLDTSFVSPAPVYSQLVWFDEFNGSGAIDTSKWFHQTLLPNGSSWFNGEVQHYTGRTANSSQSNGSLKLIAKKESFTDQGVTKQYTSARLNSKFAFTYGRVEVRAKLPTGSGTWPAIWMLGQNITENGGYWQLQGYGTTGWPACGEVDIMEHWGTNQDYVSSAMHTTSSSGATVNHGGRMIPGVSNDFHVYALEWTPEKMIFSVDSVVHYIYFPSVRDAATWPFDDPQYLLLNFAIEGGIDPSFSEDTLEIDYLRVYQAPSVGMQEAQSKRADLYPNPVADQLRIEIPDANGSWLLELRAQDGKLLEQLEVQAQDGVFQVNALDRFSKGIYLLNLKQEEQLYQLKFLKS</sequence>
<dbReference type="PANTHER" id="PTHR10963">
    <property type="entry name" value="GLYCOSYL HYDROLASE-RELATED"/>
    <property type="match status" value="1"/>
</dbReference>
<dbReference type="PROSITE" id="PS51762">
    <property type="entry name" value="GH16_2"/>
    <property type="match status" value="1"/>
</dbReference>
<evidence type="ECO:0000313" key="5">
    <source>
        <dbReference type="EMBL" id="QNR24890.1"/>
    </source>
</evidence>
<dbReference type="PANTHER" id="PTHR10963:SF60">
    <property type="entry name" value="GRAM-NEGATIVE BACTERIA-BINDING PROTEIN 1-RELATED"/>
    <property type="match status" value="1"/>
</dbReference>
<dbReference type="CDD" id="cd08023">
    <property type="entry name" value="GH16_laminarinase_like"/>
    <property type="match status" value="1"/>
</dbReference>
<keyword evidence="2 3" id="KW-0732">Signal</keyword>
<reference evidence="5 6" key="1">
    <citation type="submission" date="2020-08" db="EMBL/GenBank/DDBJ databases">
        <title>Croceimicrobium hydrocarbonivorans gen. nov., sp. nov., a novel marine bacterium isolated from a bacterial consortium that degrades polyethylene terephthalate.</title>
        <authorList>
            <person name="Liu R."/>
        </authorList>
    </citation>
    <scope>NUCLEOTIDE SEQUENCE [LARGE SCALE GENOMIC DNA]</scope>
    <source>
        <strain evidence="5 6">A20-9</strain>
    </source>
</reference>
<keyword evidence="6" id="KW-1185">Reference proteome</keyword>
<feature type="chain" id="PRO_5028886101" evidence="3">
    <location>
        <begin position="21"/>
        <end position="538"/>
    </location>
</feature>
<dbReference type="EMBL" id="CP060139">
    <property type="protein sequence ID" value="QNR24890.1"/>
    <property type="molecule type" value="Genomic_DNA"/>
</dbReference>
<dbReference type="Gene3D" id="2.60.120.260">
    <property type="entry name" value="Galactose-binding domain-like"/>
    <property type="match status" value="1"/>
</dbReference>
<evidence type="ECO:0000256" key="3">
    <source>
        <dbReference type="SAM" id="SignalP"/>
    </source>
</evidence>
<feature type="domain" description="GH16" evidence="4">
    <location>
        <begin position="142"/>
        <end position="451"/>
    </location>
</feature>
<organism evidence="5 6">
    <name type="scientific">Croceimicrobium hydrocarbonivorans</name>
    <dbReference type="NCBI Taxonomy" id="2761580"/>
    <lineage>
        <taxon>Bacteria</taxon>
        <taxon>Pseudomonadati</taxon>
        <taxon>Bacteroidota</taxon>
        <taxon>Flavobacteriia</taxon>
        <taxon>Flavobacteriales</taxon>
        <taxon>Owenweeksiaceae</taxon>
        <taxon>Croceimicrobium</taxon>
    </lineage>
</organism>
<evidence type="ECO:0000256" key="2">
    <source>
        <dbReference type="ARBA" id="ARBA00022729"/>
    </source>
</evidence>